<gene>
    <name evidence="2" type="ORF">Pla52o_08130</name>
</gene>
<evidence type="ECO:0000256" key="1">
    <source>
        <dbReference type="SAM" id="MobiDB-lite"/>
    </source>
</evidence>
<dbReference type="EMBL" id="SJPT01000001">
    <property type="protein sequence ID" value="TWU26957.1"/>
    <property type="molecule type" value="Genomic_DNA"/>
</dbReference>
<dbReference type="OrthoDB" id="285880at2"/>
<evidence type="ECO:0000313" key="2">
    <source>
        <dbReference type="EMBL" id="TWU26957.1"/>
    </source>
</evidence>
<dbReference type="Proteomes" id="UP000316304">
    <property type="component" value="Unassembled WGS sequence"/>
</dbReference>
<feature type="compositionally biased region" description="Basic and acidic residues" evidence="1">
    <location>
        <begin position="56"/>
        <end position="79"/>
    </location>
</feature>
<feature type="region of interest" description="Disordered" evidence="1">
    <location>
        <begin position="56"/>
        <end position="81"/>
    </location>
</feature>
<name>A0A5C6CTY7_9BACT</name>
<sequence length="168" mass="17117">MNLVSRIALIAYVVGGWLLPAMHHHHGHSHHSGASQAGCCAELECERPAAVSVADSRDGESKGCDHHHDGSSHADDHARSCSGGTSSNGSFADDTNAILFAVNSSHSHACLGLCALCSAQSLKGEAVAVVACSVDQGPVCGRVVSTGIHWPLSVQPGGISSRGPPAIL</sequence>
<proteinExistence type="predicted"/>
<protein>
    <submittedName>
        <fullName evidence="2">Uncharacterized protein</fullName>
    </submittedName>
</protein>
<organism evidence="2 3">
    <name type="scientific">Novipirellula galeiformis</name>
    <dbReference type="NCBI Taxonomy" id="2528004"/>
    <lineage>
        <taxon>Bacteria</taxon>
        <taxon>Pseudomonadati</taxon>
        <taxon>Planctomycetota</taxon>
        <taxon>Planctomycetia</taxon>
        <taxon>Pirellulales</taxon>
        <taxon>Pirellulaceae</taxon>
        <taxon>Novipirellula</taxon>
    </lineage>
</organism>
<comment type="caution">
    <text evidence="2">The sequence shown here is derived from an EMBL/GenBank/DDBJ whole genome shotgun (WGS) entry which is preliminary data.</text>
</comment>
<accession>A0A5C6CTY7</accession>
<dbReference type="AlphaFoldDB" id="A0A5C6CTY7"/>
<dbReference type="RefSeq" id="WP_146593218.1">
    <property type="nucleotide sequence ID" value="NZ_SJPT01000001.1"/>
</dbReference>
<evidence type="ECO:0000313" key="3">
    <source>
        <dbReference type="Proteomes" id="UP000316304"/>
    </source>
</evidence>
<keyword evidence="3" id="KW-1185">Reference proteome</keyword>
<reference evidence="2 3" key="1">
    <citation type="submission" date="2019-02" db="EMBL/GenBank/DDBJ databases">
        <title>Deep-cultivation of Planctomycetes and their phenomic and genomic characterization uncovers novel biology.</title>
        <authorList>
            <person name="Wiegand S."/>
            <person name="Jogler M."/>
            <person name="Boedeker C."/>
            <person name="Pinto D."/>
            <person name="Vollmers J."/>
            <person name="Rivas-Marin E."/>
            <person name="Kohn T."/>
            <person name="Peeters S.H."/>
            <person name="Heuer A."/>
            <person name="Rast P."/>
            <person name="Oberbeckmann S."/>
            <person name="Bunk B."/>
            <person name="Jeske O."/>
            <person name="Meyerdierks A."/>
            <person name="Storesund J.E."/>
            <person name="Kallscheuer N."/>
            <person name="Luecker S."/>
            <person name="Lage O.M."/>
            <person name="Pohl T."/>
            <person name="Merkel B.J."/>
            <person name="Hornburger P."/>
            <person name="Mueller R.-W."/>
            <person name="Bruemmer F."/>
            <person name="Labrenz M."/>
            <person name="Spormann A.M."/>
            <person name="Op Den Camp H."/>
            <person name="Overmann J."/>
            <person name="Amann R."/>
            <person name="Jetten M.S.M."/>
            <person name="Mascher T."/>
            <person name="Medema M.H."/>
            <person name="Devos D.P."/>
            <person name="Kaster A.-K."/>
            <person name="Ovreas L."/>
            <person name="Rohde M."/>
            <person name="Galperin M.Y."/>
            <person name="Jogler C."/>
        </authorList>
    </citation>
    <scope>NUCLEOTIDE SEQUENCE [LARGE SCALE GENOMIC DNA]</scope>
    <source>
        <strain evidence="2 3">Pla52o</strain>
    </source>
</reference>